<evidence type="ECO:0000256" key="1">
    <source>
        <dbReference type="SAM" id="Phobius"/>
    </source>
</evidence>
<keyword evidence="1" id="KW-1133">Transmembrane helix</keyword>
<dbReference type="PANTHER" id="PTHR33121">
    <property type="entry name" value="CYCLIC DI-GMP PHOSPHODIESTERASE PDEF"/>
    <property type="match status" value="1"/>
</dbReference>
<keyword evidence="1" id="KW-0812">Transmembrane</keyword>
<dbReference type="NCBIfam" id="TIGR00254">
    <property type="entry name" value="GGDEF"/>
    <property type="match status" value="1"/>
</dbReference>
<keyword evidence="1" id="KW-0472">Membrane</keyword>
<dbReference type="Pfam" id="PF01590">
    <property type="entry name" value="GAF"/>
    <property type="match status" value="1"/>
</dbReference>
<evidence type="ECO:0000259" key="3">
    <source>
        <dbReference type="PROSITE" id="PS50887"/>
    </source>
</evidence>
<dbReference type="InterPro" id="IPR029016">
    <property type="entry name" value="GAF-like_dom_sf"/>
</dbReference>
<name>A0A849BM26_9ACTN</name>
<evidence type="ECO:0000313" key="4">
    <source>
        <dbReference type="EMBL" id="NNH24250.1"/>
    </source>
</evidence>
<dbReference type="RefSeq" id="WP_171204011.1">
    <property type="nucleotide sequence ID" value="NZ_BAAANP010000002.1"/>
</dbReference>
<feature type="domain" description="GGDEF" evidence="3">
    <location>
        <begin position="413"/>
        <end position="548"/>
    </location>
</feature>
<feature type="transmembrane region" description="Helical" evidence="1">
    <location>
        <begin position="141"/>
        <end position="167"/>
    </location>
</feature>
<dbReference type="InterPro" id="IPR029787">
    <property type="entry name" value="Nucleotide_cyclase"/>
</dbReference>
<feature type="transmembrane region" description="Helical" evidence="1">
    <location>
        <begin position="207"/>
        <end position="224"/>
    </location>
</feature>
<dbReference type="PROSITE" id="PS50887">
    <property type="entry name" value="GGDEF"/>
    <property type="match status" value="1"/>
</dbReference>
<dbReference type="SMART" id="SM00267">
    <property type="entry name" value="GGDEF"/>
    <property type="match status" value="1"/>
</dbReference>
<sequence>MSDRARSACIAVMGVGMAAVAVALLLGPLGDVRAQGQEMPWWVLVPLFAAAELVVVHVQVRRESLSISMAEVPLVLGLAFAAPHELVLASLLGSLVGLLHRRQLGLKLLLNLGLFALEAALAATVYHALAGGADPVSARGAVAALVTVVATDLVSAALLTAVIGVRVGELDGEVLREAVTTGLAAALATASVGLLVVLLVRTEPLGLLPLVVVLAVLALASRAVTSLSRGTARLELLHRFARAVEAESGVDPVSAAALREARDALGADRALLVTAGPDGAETGRLVLGDDGAVRRAEPGPGAWWAPALAGRDVVADGGLDGLAAPLRAEGRVVGALVLEGRPHHLGAWTGDDRGLMRSLAGHAAVRLHNAHLLDAVRAEAEAAEHLALHDPLTGLANRRGALRAVEARLAERPCAAVLMVDVEGFTDVNDALGHDTGDALLREVARRLVDAVGRADHVARLGNDELAVLLPGATSTEHALLLAREVLERVPGPFRREHMTLDVRVCAGLAVAVEAGVDAPTLLQRADTALYAAKRERTGLRVWDAVDAVGSTRRLALLGDLRRSIAADELAVHYQPKVDPGTGRATGVEALVRWHHPEHGRVVPDEFIPLAEQSGLIAPLTTLVLRTALRDCARWRRCRPDLTVAVNLSARSLLDPGLPEQVADALAEVGLPGRALVLEITETAVMTDLDRALRVLHALRRLGAQLSVDDFGTGQSSLAYLTRLPVDEMKIDRSFVAAMAASSSDAAVVRTAVDLGHVLGLSVVAEGVEDAGTLEALADLGCDAVQGYHLGRPMPAEELAAWLARQVPAPRRGEPDVAPVPRRQ</sequence>
<feature type="transmembrane region" description="Helical" evidence="1">
    <location>
        <begin position="39"/>
        <end position="60"/>
    </location>
</feature>
<feature type="transmembrane region" description="Helical" evidence="1">
    <location>
        <begin position="7"/>
        <end position="27"/>
    </location>
</feature>
<dbReference type="SMART" id="SM00065">
    <property type="entry name" value="GAF"/>
    <property type="match status" value="1"/>
</dbReference>
<evidence type="ECO:0000313" key="5">
    <source>
        <dbReference type="Proteomes" id="UP000555552"/>
    </source>
</evidence>
<organism evidence="4 5">
    <name type="scientific">Pseudokineococcus marinus</name>
    <dbReference type="NCBI Taxonomy" id="351215"/>
    <lineage>
        <taxon>Bacteria</taxon>
        <taxon>Bacillati</taxon>
        <taxon>Actinomycetota</taxon>
        <taxon>Actinomycetes</taxon>
        <taxon>Kineosporiales</taxon>
        <taxon>Kineosporiaceae</taxon>
        <taxon>Pseudokineococcus</taxon>
    </lineage>
</organism>
<dbReference type="FunFam" id="3.20.20.450:FF:000001">
    <property type="entry name" value="Cyclic di-GMP phosphodiesterase yahA"/>
    <property type="match status" value="1"/>
</dbReference>
<dbReference type="Pfam" id="PF00563">
    <property type="entry name" value="EAL"/>
    <property type="match status" value="1"/>
</dbReference>
<dbReference type="PANTHER" id="PTHR33121:SF70">
    <property type="entry name" value="SIGNALING PROTEIN YKOW"/>
    <property type="match status" value="1"/>
</dbReference>
<dbReference type="Gene3D" id="3.30.450.40">
    <property type="match status" value="1"/>
</dbReference>
<proteinExistence type="predicted"/>
<dbReference type="EMBL" id="JABEMA010000296">
    <property type="protein sequence ID" value="NNH24250.1"/>
    <property type="molecule type" value="Genomic_DNA"/>
</dbReference>
<dbReference type="GO" id="GO:0071111">
    <property type="term" value="F:cyclic-guanylate-specific phosphodiesterase activity"/>
    <property type="evidence" value="ECO:0007669"/>
    <property type="project" value="InterPro"/>
</dbReference>
<dbReference type="AlphaFoldDB" id="A0A849BM26"/>
<reference evidence="4 5" key="1">
    <citation type="submission" date="2020-05" db="EMBL/GenBank/DDBJ databases">
        <title>MicrobeNet Type strains.</title>
        <authorList>
            <person name="Nicholson A.C."/>
        </authorList>
    </citation>
    <scope>NUCLEOTIDE SEQUENCE [LARGE SCALE GENOMIC DNA]</scope>
    <source>
        <strain evidence="4 5">JCM 14547</strain>
    </source>
</reference>
<dbReference type="Pfam" id="PF00990">
    <property type="entry name" value="GGDEF"/>
    <property type="match status" value="1"/>
</dbReference>
<dbReference type="CDD" id="cd01948">
    <property type="entry name" value="EAL"/>
    <property type="match status" value="1"/>
</dbReference>
<dbReference type="InterPro" id="IPR001633">
    <property type="entry name" value="EAL_dom"/>
</dbReference>
<dbReference type="InterPro" id="IPR000160">
    <property type="entry name" value="GGDEF_dom"/>
</dbReference>
<dbReference type="CDD" id="cd01949">
    <property type="entry name" value="GGDEF"/>
    <property type="match status" value="1"/>
</dbReference>
<dbReference type="SMART" id="SM00052">
    <property type="entry name" value="EAL"/>
    <property type="match status" value="1"/>
</dbReference>
<accession>A0A849BM26</accession>
<dbReference type="Gene3D" id="3.20.20.450">
    <property type="entry name" value="EAL domain"/>
    <property type="match status" value="1"/>
</dbReference>
<dbReference type="InterPro" id="IPR043128">
    <property type="entry name" value="Rev_trsase/Diguanyl_cyclase"/>
</dbReference>
<keyword evidence="5" id="KW-1185">Reference proteome</keyword>
<dbReference type="PROSITE" id="PS50883">
    <property type="entry name" value="EAL"/>
    <property type="match status" value="1"/>
</dbReference>
<protein>
    <submittedName>
        <fullName evidence="4">GGDEF domain-containing protein</fullName>
    </submittedName>
</protein>
<gene>
    <name evidence="4" type="ORF">HLB09_14355</name>
</gene>
<feature type="transmembrane region" description="Helical" evidence="1">
    <location>
        <begin position="179"/>
        <end position="200"/>
    </location>
</feature>
<comment type="caution">
    <text evidence="4">The sequence shown here is derived from an EMBL/GenBank/DDBJ whole genome shotgun (WGS) entry which is preliminary data.</text>
</comment>
<dbReference type="SUPFAM" id="SSF55073">
    <property type="entry name" value="Nucleotide cyclase"/>
    <property type="match status" value="1"/>
</dbReference>
<dbReference type="SUPFAM" id="SSF55781">
    <property type="entry name" value="GAF domain-like"/>
    <property type="match status" value="1"/>
</dbReference>
<feature type="transmembrane region" description="Helical" evidence="1">
    <location>
        <begin position="72"/>
        <end position="96"/>
    </location>
</feature>
<dbReference type="InterPro" id="IPR035919">
    <property type="entry name" value="EAL_sf"/>
</dbReference>
<dbReference type="InterPro" id="IPR003018">
    <property type="entry name" value="GAF"/>
</dbReference>
<dbReference type="SUPFAM" id="SSF141868">
    <property type="entry name" value="EAL domain-like"/>
    <property type="match status" value="1"/>
</dbReference>
<feature type="transmembrane region" description="Helical" evidence="1">
    <location>
        <begin position="108"/>
        <end position="129"/>
    </location>
</feature>
<dbReference type="Proteomes" id="UP000555552">
    <property type="component" value="Unassembled WGS sequence"/>
</dbReference>
<feature type="domain" description="EAL" evidence="2">
    <location>
        <begin position="554"/>
        <end position="807"/>
    </location>
</feature>
<dbReference type="InterPro" id="IPR050706">
    <property type="entry name" value="Cyclic-di-GMP_PDE-like"/>
</dbReference>
<dbReference type="Gene3D" id="3.30.70.270">
    <property type="match status" value="1"/>
</dbReference>
<evidence type="ECO:0000259" key="2">
    <source>
        <dbReference type="PROSITE" id="PS50883"/>
    </source>
</evidence>